<dbReference type="AlphaFoldDB" id="A0A9X6N7B8"/>
<dbReference type="RefSeq" id="WP_088066130.1">
    <property type="nucleotide sequence ID" value="NZ_MOOV01000082.1"/>
</dbReference>
<reference evidence="2 3" key="1">
    <citation type="submission" date="2016-10" db="EMBL/GenBank/DDBJ databases">
        <title>Comparative genomics of Bacillus thuringiensis reveals a path to pathogens against multiple invertebrate hosts.</title>
        <authorList>
            <person name="Zheng J."/>
            <person name="Gao Q."/>
            <person name="Liu H."/>
            <person name="Peng D."/>
            <person name="Ruan L."/>
            <person name="Sun M."/>
        </authorList>
    </citation>
    <scope>NUCLEOTIDE SEQUENCE [LARGE SCALE GENOMIC DNA]</scope>
    <source>
        <strain evidence="2">T30001</strain>
    </source>
</reference>
<dbReference type="Proteomes" id="UP000195160">
    <property type="component" value="Unassembled WGS sequence"/>
</dbReference>
<dbReference type="EMBL" id="MOOV01000082">
    <property type="protein sequence ID" value="OUC02587.1"/>
    <property type="molecule type" value="Genomic_DNA"/>
</dbReference>
<protein>
    <recommendedName>
        <fullName evidence="1">Helix-turn-helix domain-containing protein</fullName>
    </recommendedName>
</protein>
<evidence type="ECO:0000313" key="3">
    <source>
        <dbReference type="Proteomes" id="UP000195160"/>
    </source>
</evidence>
<proteinExistence type="predicted"/>
<dbReference type="Gene3D" id="3.90.105.50">
    <property type="match status" value="1"/>
</dbReference>
<dbReference type="Pfam" id="PF12728">
    <property type="entry name" value="HTH_17"/>
    <property type="match status" value="2"/>
</dbReference>
<dbReference type="InterPro" id="IPR038148">
    <property type="entry name" value="Tn1545/Tn916_Xis"/>
</dbReference>
<dbReference type="InterPro" id="IPR041657">
    <property type="entry name" value="HTH_17"/>
</dbReference>
<evidence type="ECO:0000259" key="1">
    <source>
        <dbReference type="Pfam" id="PF12728"/>
    </source>
</evidence>
<feature type="domain" description="Helix-turn-helix" evidence="1">
    <location>
        <begin position="119"/>
        <end position="169"/>
    </location>
</feature>
<evidence type="ECO:0000313" key="2">
    <source>
        <dbReference type="EMBL" id="OUC02587.1"/>
    </source>
</evidence>
<gene>
    <name evidence="2" type="ORF">BK784_08815</name>
</gene>
<organism evidence="2 3">
    <name type="scientific">Bacillus thuringiensis subsp. medellin</name>
    <dbReference type="NCBI Taxonomy" id="79672"/>
    <lineage>
        <taxon>Bacteria</taxon>
        <taxon>Bacillati</taxon>
        <taxon>Bacillota</taxon>
        <taxon>Bacilli</taxon>
        <taxon>Bacillales</taxon>
        <taxon>Bacillaceae</taxon>
        <taxon>Bacillus</taxon>
        <taxon>Bacillus cereus group</taxon>
    </lineage>
</organism>
<name>A0A9X6N7B8_BACTV</name>
<accession>A0A9X6N7B8</accession>
<comment type="caution">
    <text evidence="2">The sequence shown here is derived from an EMBL/GenBank/DDBJ whole genome shotgun (WGS) entry which is preliminary data.</text>
</comment>
<feature type="domain" description="Helix-turn-helix" evidence="1">
    <location>
        <begin position="291"/>
        <end position="339"/>
    </location>
</feature>
<sequence length="945" mass="110797">MKFTINSVAKKLNLSGAQVSSLCKKKVFPNCEKIKGKWLIPEQDIVNYQKNLMCPNGYVFMNEATKILNLSETRVKDFIGAGILQGEKQHRKWLILKEDVLRLKEQRTKKEGINSNSDYLTVKEASRLFKVGIGKIYRWIHNKNIKDVTKEKGNWVVSKKELEEWMNKKVKIRKNRELPKGYVDIANAVKKYSKSTGQIARLIKSGQISSARKFNGKYIFLESELVTFLQSTDDYLTTREVAKEINKSISQVSWLIKKGYLENAQKINKGYMIPKESLKKYKERIGDLERLLTSAEIAKRLDISRNQVLKLIRDGELIPEKKIHTSWLVTEKELKRYKDSMVNLEEYLTLEETVQELAMSKGRMFRLIAEDKKFSGAMKYKEKWYIPKKSVEEYKNFLSIETPEQLFIYEYHRFSIPDKLKKTLEIFYEFTITKLNAMRQERRMKKIAANKHIKIAHLLLLLLPKDLFLLSDEEVKRLLNDDILIKGDIDLIVKFIQYCEGVIDCTFSNDYVVTKKRIVTQEVYKPEEFYEFYLFVKNVDIHLKKAIENRKYGVMWVFVLMHFIDAWRSTDILTKIPYIPIEIVECTSFEDVEQFSFERAQLLVNSVFTNIEKMTVSKTGALGQFLVHGDMVMPTAIALAIVEIHRRRENDDLLLRLYKTSNNTKIDREMHIVPFFGDREDLYHFQSRKMNRSLLTYFYYSVVEGKKNADIAYELAQRLRAHQDLDSTATYIVATNKDGSVERVSLNIVNRGHFGWLYNLIVEKFFDSDHEQSLEERTKYIQTLRKEYTPMQLERLSHFLNERLKERESIAMRVAKMPKEELKQILGKISRGEMPAKMQHAQCLTYPNCAYQAAVSCLHCEHIIPKTYLLISIDEEIKRIIKSIQDARYSASIIRDYNFLLKLLELLSQAVMEFGKDYVKTFIDLNKVQVSLLHITSKIKQIGEG</sequence>